<gene>
    <name evidence="1" type="ORF">LCGC14_2716830</name>
</gene>
<accession>A0A0F8ZB72</accession>
<reference evidence="1" key="1">
    <citation type="journal article" date="2015" name="Nature">
        <title>Complex archaea that bridge the gap between prokaryotes and eukaryotes.</title>
        <authorList>
            <person name="Spang A."/>
            <person name="Saw J.H."/>
            <person name="Jorgensen S.L."/>
            <person name="Zaremba-Niedzwiedzka K."/>
            <person name="Martijn J."/>
            <person name="Lind A.E."/>
            <person name="van Eijk R."/>
            <person name="Schleper C."/>
            <person name="Guy L."/>
            <person name="Ettema T.J."/>
        </authorList>
    </citation>
    <scope>NUCLEOTIDE SEQUENCE</scope>
</reference>
<name>A0A0F8ZB72_9ZZZZ</name>
<dbReference type="EMBL" id="LAZR01048823">
    <property type="protein sequence ID" value="KKK91052.1"/>
    <property type="molecule type" value="Genomic_DNA"/>
</dbReference>
<dbReference type="AlphaFoldDB" id="A0A0F8ZB72"/>
<comment type="caution">
    <text evidence="1">The sequence shown here is derived from an EMBL/GenBank/DDBJ whole genome shotgun (WGS) entry which is preliminary data.</text>
</comment>
<sequence length="196" mass="23006">MAVEVNYMQAVRLFLQHLKASNMTRRWLKSFERTFKGSFKRFIAGELIVYPLSLDKIRNLYSKNRQYAFAYSLRRFHSFIHGNPHLQNATFGHAFSEIEALLSELSKVTLRNIKKDVLKIITIDIDELAVSQIPDKLIRDCMRSSSNFTFVRGRRFFKFLIHGNMLASRYLPVYASKIRTFIEQTPELPVDHLNVE</sequence>
<organism evidence="1">
    <name type="scientific">marine sediment metagenome</name>
    <dbReference type="NCBI Taxonomy" id="412755"/>
    <lineage>
        <taxon>unclassified sequences</taxon>
        <taxon>metagenomes</taxon>
        <taxon>ecological metagenomes</taxon>
    </lineage>
</organism>
<evidence type="ECO:0000313" key="1">
    <source>
        <dbReference type="EMBL" id="KKK91052.1"/>
    </source>
</evidence>
<proteinExistence type="predicted"/>
<protein>
    <submittedName>
        <fullName evidence="1">Uncharacterized protein</fullName>
    </submittedName>
</protein>
<feature type="non-terminal residue" evidence="1">
    <location>
        <position position="196"/>
    </location>
</feature>